<evidence type="ECO:0000256" key="1">
    <source>
        <dbReference type="SAM" id="MobiDB-lite"/>
    </source>
</evidence>
<feature type="region of interest" description="Disordered" evidence="1">
    <location>
        <begin position="1"/>
        <end position="25"/>
    </location>
</feature>
<organism evidence="2 3">
    <name type="scientific">Massilia niabensis</name>
    <dbReference type="NCBI Taxonomy" id="544910"/>
    <lineage>
        <taxon>Bacteria</taxon>
        <taxon>Pseudomonadati</taxon>
        <taxon>Pseudomonadota</taxon>
        <taxon>Betaproteobacteria</taxon>
        <taxon>Burkholderiales</taxon>
        <taxon>Oxalobacteraceae</taxon>
        <taxon>Telluria group</taxon>
        <taxon>Massilia</taxon>
    </lineage>
</organism>
<gene>
    <name evidence="2" type="ORF">ACFPN5_09275</name>
</gene>
<evidence type="ECO:0000313" key="2">
    <source>
        <dbReference type="EMBL" id="MFC5459999.1"/>
    </source>
</evidence>
<name>A0ABW0L2Q8_9BURK</name>
<sequence>MTPTVNQAIPAIAQTSAPVRRTRPPKRKTRITIYLDDEVLDEFRNLSERSGTGYQTLINAALRLRLASTGAEPSLL</sequence>
<dbReference type="RefSeq" id="WP_379782400.1">
    <property type="nucleotide sequence ID" value="NZ_JBHSMU010000009.1"/>
</dbReference>
<dbReference type="InterPro" id="IPR025528">
    <property type="entry name" value="BrnA_antitoxin"/>
</dbReference>
<proteinExistence type="predicted"/>
<accession>A0ABW0L2Q8</accession>
<reference evidence="3" key="1">
    <citation type="journal article" date="2019" name="Int. J. Syst. Evol. Microbiol.">
        <title>The Global Catalogue of Microorganisms (GCM) 10K type strain sequencing project: providing services to taxonomists for standard genome sequencing and annotation.</title>
        <authorList>
            <consortium name="The Broad Institute Genomics Platform"/>
            <consortium name="The Broad Institute Genome Sequencing Center for Infectious Disease"/>
            <person name="Wu L."/>
            <person name="Ma J."/>
        </authorList>
    </citation>
    <scope>NUCLEOTIDE SEQUENCE [LARGE SCALE GENOMIC DNA]</scope>
    <source>
        <strain evidence="3">KACC 12649</strain>
    </source>
</reference>
<dbReference type="Proteomes" id="UP001596050">
    <property type="component" value="Unassembled WGS sequence"/>
</dbReference>
<dbReference type="Pfam" id="PF14384">
    <property type="entry name" value="BrnA_antitoxin"/>
    <property type="match status" value="1"/>
</dbReference>
<feature type="compositionally biased region" description="Polar residues" evidence="1">
    <location>
        <begin position="1"/>
        <end position="17"/>
    </location>
</feature>
<comment type="caution">
    <text evidence="2">The sequence shown here is derived from an EMBL/GenBank/DDBJ whole genome shotgun (WGS) entry which is preliminary data.</text>
</comment>
<dbReference type="EMBL" id="JBHSMU010000009">
    <property type="protein sequence ID" value="MFC5459999.1"/>
    <property type="molecule type" value="Genomic_DNA"/>
</dbReference>
<protein>
    <submittedName>
        <fullName evidence="2">BrnA antitoxin family protein</fullName>
    </submittedName>
</protein>
<evidence type="ECO:0000313" key="3">
    <source>
        <dbReference type="Proteomes" id="UP001596050"/>
    </source>
</evidence>
<keyword evidence="3" id="KW-1185">Reference proteome</keyword>